<dbReference type="EMBL" id="CAMPGE010003949">
    <property type="protein sequence ID" value="CAI2362794.1"/>
    <property type="molecule type" value="Genomic_DNA"/>
</dbReference>
<evidence type="ECO:0000313" key="2">
    <source>
        <dbReference type="Proteomes" id="UP001295684"/>
    </source>
</evidence>
<evidence type="ECO:0000313" key="1">
    <source>
        <dbReference type="EMBL" id="CAI2362794.1"/>
    </source>
</evidence>
<protein>
    <submittedName>
        <fullName evidence="1">Uncharacterized protein</fullName>
    </submittedName>
</protein>
<proteinExistence type="predicted"/>
<dbReference type="AlphaFoldDB" id="A0AAD1UCA5"/>
<name>A0AAD1UCA5_EUPCR</name>
<sequence length="109" mass="12619">MFFGQPKKIKKISKFAKQFKIKPYIPAYLKRNMHIAKDLPKNTRTIPRRRSLENPVTIEFSAFQSERKCKAPVSKPEKGLAGLKSLRKDNSKPILTPIMLLKPFPIKLK</sequence>
<organism evidence="1 2">
    <name type="scientific">Euplotes crassus</name>
    <dbReference type="NCBI Taxonomy" id="5936"/>
    <lineage>
        <taxon>Eukaryota</taxon>
        <taxon>Sar</taxon>
        <taxon>Alveolata</taxon>
        <taxon>Ciliophora</taxon>
        <taxon>Intramacronucleata</taxon>
        <taxon>Spirotrichea</taxon>
        <taxon>Hypotrichia</taxon>
        <taxon>Euplotida</taxon>
        <taxon>Euplotidae</taxon>
        <taxon>Moneuplotes</taxon>
    </lineage>
</organism>
<dbReference type="Proteomes" id="UP001295684">
    <property type="component" value="Unassembled WGS sequence"/>
</dbReference>
<keyword evidence="2" id="KW-1185">Reference proteome</keyword>
<accession>A0AAD1UCA5</accession>
<reference evidence="1" key="1">
    <citation type="submission" date="2023-07" db="EMBL/GenBank/DDBJ databases">
        <authorList>
            <consortium name="AG Swart"/>
            <person name="Singh M."/>
            <person name="Singh A."/>
            <person name="Seah K."/>
            <person name="Emmerich C."/>
        </authorList>
    </citation>
    <scope>NUCLEOTIDE SEQUENCE</scope>
    <source>
        <strain evidence="1">DP1</strain>
    </source>
</reference>
<gene>
    <name evidence="1" type="ORF">ECRASSUSDP1_LOCUS4121</name>
</gene>
<comment type="caution">
    <text evidence="1">The sequence shown here is derived from an EMBL/GenBank/DDBJ whole genome shotgun (WGS) entry which is preliminary data.</text>
</comment>